<dbReference type="RefSeq" id="WP_074816723.1">
    <property type="nucleotide sequence ID" value="NZ_FOJX01000011.1"/>
</dbReference>
<evidence type="ECO:0000313" key="3">
    <source>
        <dbReference type="Proteomes" id="UP000183843"/>
    </source>
</evidence>
<dbReference type="AlphaFoldDB" id="A0A1I0YAF5"/>
<accession>A0A1I0YAF5</accession>
<organism evidence="2 3">
    <name type="scientific">Selenomonas ruminantium</name>
    <dbReference type="NCBI Taxonomy" id="971"/>
    <lineage>
        <taxon>Bacteria</taxon>
        <taxon>Bacillati</taxon>
        <taxon>Bacillota</taxon>
        <taxon>Negativicutes</taxon>
        <taxon>Selenomonadales</taxon>
        <taxon>Selenomonadaceae</taxon>
        <taxon>Selenomonas</taxon>
    </lineage>
</organism>
<feature type="domain" description="Helix-turn-helix" evidence="1">
    <location>
        <begin position="1"/>
        <end position="65"/>
    </location>
</feature>
<sequence length="67" mass="7292">MRSELENVMTASEAAARWHLAPITVRQACTGYANVAARFTSMEARKSGGTWLISVTGMTRVFGSIDK</sequence>
<reference evidence="2 3" key="1">
    <citation type="submission" date="2016-10" db="EMBL/GenBank/DDBJ databases">
        <authorList>
            <person name="de Groot N.N."/>
        </authorList>
    </citation>
    <scope>NUCLEOTIDE SEQUENCE [LARGE SCALE GENOMIC DNA]</scope>
    <source>
        <strain evidence="2 3">L14</strain>
    </source>
</reference>
<evidence type="ECO:0000313" key="2">
    <source>
        <dbReference type="EMBL" id="SFB10319.1"/>
    </source>
</evidence>
<name>A0A1I0YAF5_SELRU</name>
<dbReference type="EMBL" id="FOJX01000011">
    <property type="protein sequence ID" value="SFB10319.1"/>
    <property type="molecule type" value="Genomic_DNA"/>
</dbReference>
<evidence type="ECO:0000259" key="1">
    <source>
        <dbReference type="Pfam" id="PF20038"/>
    </source>
</evidence>
<gene>
    <name evidence="2" type="ORF">SAMN05216587_11156</name>
</gene>
<proteinExistence type="predicted"/>
<dbReference type="Pfam" id="PF20038">
    <property type="entry name" value="HTH_59"/>
    <property type="match status" value="1"/>
</dbReference>
<protein>
    <recommendedName>
        <fullName evidence="1">Helix-turn-helix domain-containing protein</fullName>
    </recommendedName>
</protein>
<dbReference type="InterPro" id="IPR045403">
    <property type="entry name" value="HTH_59_Firmicutes_type"/>
</dbReference>
<dbReference type="Proteomes" id="UP000183843">
    <property type="component" value="Unassembled WGS sequence"/>
</dbReference>